<keyword evidence="3" id="KW-1185">Reference proteome</keyword>
<dbReference type="EMBL" id="JBHTNF010000001">
    <property type="protein sequence ID" value="MFD1326757.1"/>
    <property type="molecule type" value="Genomic_DNA"/>
</dbReference>
<feature type="compositionally biased region" description="Pro residues" evidence="1">
    <location>
        <begin position="673"/>
        <end position="696"/>
    </location>
</feature>
<dbReference type="InterPro" id="IPR056909">
    <property type="entry name" value="SU10_portal"/>
</dbReference>
<gene>
    <name evidence="2" type="ORF">ACFQ33_02430</name>
</gene>
<dbReference type="RefSeq" id="WP_377174169.1">
    <property type="nucleotide sequence ID" value="NZ_JBHTNF010000001.1"/>
</dbReference>
<name>A0ABW3YQA2_MYCRA</name>
<evidence type="ECO:0000256" key="1">
    <source>
        <dbReference type="SAM" id="MobiDB-lite"/>
    </source>
</evidence>
<proteinExistence type="predicted"/>
<dbReference type="Proteomes" id="UP001597173">
    <property type="component" value="Unassembled WGS sequence"/>
</dbReference>
<dbReference type="Pfam" id="PF23899">
    <property type="entry name" value="SU10_portal"/>
    <property type="match status" value="1"/>
</dbReference>
<evidence type="ECO:0000313" key="2">
    <source>
        <dbReference type="EMBL" id="MFD1326757.1"/>
    </source>
</evidence>
<evidence type="ECO:0000313" key="3">
    <source>
        <dbReference type="Proteomes" id="UP001597173"/>
    </source>
</evidence>
<comment type="caution">
    <text evidence="2">The sequence shown here is derived from an EMBL/GenBank/DDBJ whole genome shotgun (WGS) entry which is preliminary data.</text>
</comment>
<organism evidence="2 3">
    <name type="scientific">Mycoplana ramosa</name>
    <name type="common">Mycoplana bullata</name>
    <dbReference type="NCBI Taxonomy" id="40837"/>
    <lineage>
        <taxon>Bacteria</taxon>
        <taxon>Pseudomonadati</taxon>
        <taxon>Pseudomonadota</taxon>
        <taxon>Alphaproteobacteria</taxon>
        <taxon>Hyphomicrobiales</taxon>
        <taxon>Rhizobiaceae</taxon>
        <taxon>Mycoplana</taxon>
    </lineage>
</organism>
<protein>
    <submittedName>
        <fullName evidence="2">Portal protein</fullName>
    </submittedName>
</protein>
<sequence>MAEELILKNISAKLKDAVSWSNSNIAAKSEKALKYYNRAYLPGDEKIKRSSKWVSPVVQQHCDWLTAQLLHILDSSEHVVEFVPFGAEDEAIARQQTKVVSWILTQKNKHATFLQPWIQTGLLNGLSVVAVEFNTDTQESLPQVLKGVPNEQLATFLQQEEQKQIVIEEASDPYPHPQMGVEVRDLKIRTITKFFNPIIRPVEPENLIISRDAKLSCETGGIDAKLQGHRRIMSKQDLLDLGYDAAKVDKIPLATDSTDGVAIERHKVTDGDEGISGDDVEVYEIYTKLKLEKKARHYRLTLAGSLDAPVLLDWEETTRFYPYAAFVPFPIHGSLFSLGIPDRIGDEHVTITKMTRAILDDLYMHVHPIKVINPDVTNPEDAMNIHPGAVIRSSDPTGGISYVVPPFAGGDAVPMLQSLTQGLDLSTGVGPSMMSLNASDLQDVTATAANQRSNQGQLLIEGISRVFADSGYAYLVRVLIDQLIQHPEEAQALVTRLTNEFVPIDQFTPDFDVQTSVAFSVMSRDQSTQSLNAMLAQQMQLLSSGSPIVSAQNVYSTLTKLAEAQGFKNTAAFFVDPSTVPPPPPPPPPVDPNAGLIEIEKVKAQLKAESDAADRQFEAMKLAAEMDFKRDQMAQEFELKRAEIEAKYAAQVQVERLKMEQQMQRDLAGTLLPPVPAAPIAPPVPAPSPVAGPQMPPEAMGNYQQ</sequence>
<reference evidence="3" key="1">
    <citation type="journal article" date="2019" name="Int. J. Syst. Evol. Microbiol.">
        <title>The Global Catalogue of Microorganisms (GCM) 10K type strain sequencing project: providing services to taxonomists for standard genome sequencing and annotation.</title>
        <authorList>
            <consortium name="The Broad Institute Genomics Platform"/>
            <consortium name="The Broad Institute Genome Sequencing Center for Infectious Disease"/>
            <person name="Wu L."/>
            <person name="Ma J."/>
        </authorList>
    </citation>
    <scope>NUCLEOTIDE SEQUENCE [LARGE SCALE GENOMIC DNA]</scope>
    <source>
        <strain evidence="3">CCUG 55609</strain>
    </source>
</reference>
<feature type="region of interest" description="Disordered" evidence="1">
    <location>
        <begin position="672"/>
        <end position="705"/>
    </location>
</feature>
<accession>A0ABW3YQA2</accession>